<feature type="domain" description="GH18" evidence="4">
    <location>
        <begin position="99"/>
        <end position="420"/>
    </location>
</feature>
<sequence>MFIYVVKTGESIFSISRKYQVTMDSIRTINGLSSDTIVPGQDLLIPTDQYVVQPGDSLFTISQMAMVSADRIKAYNGLQSNELSVGQTLYLPPREKYSAYSFGYITVSTPESNQLITQTYAPLNTYYGIFEHHVLADGSLSELNDQGIVNMSRDNFVAPIAVVTNLTSTGFDPELTVTILSNATVRQRLITNIYNLLRNKNYSGVNIDFEQIPASQRDNFTTFLRELRSRIQPGGFSLSVALPFKTEENDPPWRGGYDYRGIGAAVDFVFLMAYDWHELGSDPGPVAPIQEVRKTVNYAIQTIGARKILLGVPRYGYDWTVANGQVVSAKAVSVAEAIKTAMRHNVPISYSREYQQPFFTYWDATGAEHRVWFEDARALAQKLQMIVDKRLRGIGSWHLGLPFTQSAVLFNEFFRIRRIL</sequence>
<gene>
    <name evidence="5" type="ORF">ATY39_05265</name>
</gene>
<dbReference type="OrthoDB" id="9769314at2"/>
<evidence type="ECO:0000313" key="5">
    <source>
        <dbReference type="EMBL" id="AMW98915.1"/>
    </source>
</evidence>
<dbReference type="Pfam" id="PF00704">
    <property type="entry name" value="Glyco_hydro_18"/>
    <property type="match status" value="1"/>
</dbReference>
<dbReference type="GO" id="GO:0005975">
    <property type="term" value="P:carbohydrate metabolic process"/>
    <property type="evidence" value="ECO:0007669"/>
    <property type="project" value="InterPro"/>
</dbReference>
<dbReference type="PROSITE" id="PS51782">
    <property type="entry name" value="LYSM"/>
    <property type="match status" value="2"/>
</dbReference>
<dbReference type="InterPro" id="IPR036779">
    <property type="entry name" value="LysM_dom_sf"/>
</dbReference>
<keyword evidence="6" id="KW-1185">Reference proteome</keyword>
<evidence type="ECO:0000259" key="4">
    <source>
        <dbReference type="PROSITE" id="PS51910"/>
    </source>
</evidence>
<reference evidence="6" key="2">
    <citation type="submission" date="2016-03" db="EMBL/GenBank/DDBJ databases">
        <authorList>
            <person name="Ploux O."/>
        </authorList>
    </citation>
    <scope>NUCLEOTIDE SEQUENCE [LARGE SCALE GENOMIC DNA]</scope>
    <source>
        <strain evidence="6">PP9</strain>
    </source>
</reference>
<dbReference type="STRING" id="241244.ATY39_05265"/>
<dbReference type="InterPro" id="IPR018392">
    <property type="entry name" value="LysM"/>
</dbReference>
<dbReference type="InterPro" id="IPR001223">
    <property type="entry name" value="Glyco_hydro18_cat"/>
</dbReference>
<evidence type="ECO:0000256" key="1">
    <source>
        <dbReference type="ARBA" id="ARBA00022801"/>
    </source>
</evidence>
<keyword evidence="1" id="KW-0378">Hydrolase</keyword>
<dbReference type="InterPro" id="IPR011583">
    <property type="entry name" value="Chitinase_II/V-like_cat"/>
</dbReference>
<dbReference type="Proteomes" id="UP000076021">
    <property type="component" value="Chromosome"/>
</dbReference>
<dbReference type="KEGG" id="rst:ATY39_05265"/>
<dbReference type="PANTHER" id="PTHR46066:SF2">
    <property type="entry name" value="CHITINASE DOMAIN-CONTAINING PROTEIN 1"/>
    <property type="match status" value="1"/>
</dbReference>
<dbReference type="RefSeq" id="WP_066786848.1">
    <property type="nucleotide sequence ID" value="NZ_CP014806.1"/>
</dbReference>
<dbReference type="InterPro" id="IPR017853">
    <property type="entry name" value="GH"/>
</dbReference>
<organism evidence="5 6">
    <name type="scientific">Rummeliibacillus stabekisii</name>
    <dbReference type="NCBI Taxonomy" id="241244"/>
    <lineage>
        <taxon>Bacteria</taxon>
        <taxon>Bacillati</taxon>
        <taxon>Bacillota</taxon>
        <taxon>Bacilli</taxon>
        <taxon>Bacillales</taxon>
        <taxon>Caryophanaceae</taxon>
        <taxon>Rummeliibacillus</taxon>
    </lineage>
</organism>
<name>A0A143HBQ3_9BACL</name>
<feature type="domain" description="LysM" evidence="3">
    <location>
        <begin position="2"/>
        <end position="45"/>
    </location>
</feature>
<evidence type="ECO:0008006" key="7">
    <source>
        <dbReference type="Google" id="ProtNLM"/>
    </source>
</evidence>
<protein>
    <recommendedName>
        <fullName evidence="7">Sporulation-specific glycosylase YdhD</fullName>
    </recommendedName>
</protein>
<dbReference type="SUPFAM" id="SSF51445">
    <property type="entry name" value="(Trans)glycosidases"/>
    <property type="match status" value="1"/>
</dbReference>
<dbReference type="SUPFAM" id="SSF54106">
    <property type="entry name" value="LysM domain"/>
    <property type="match status" value="2"/>
</dbReference>
<evidence type="ECO:0000256" key="2">
    <source>
        <dbReference type="ARBA" id="ARBA00023295"/>
    </source>
</evidence>
<evidence type="ECO:0000313" key="6">
    <source>
        <dbReference type="Proteomes" id="UP000076021"/>
    </source>
</evidence>
<dbReference type="GO" id="GO:0008061">
    <property type="term" value="F:chitin binding"/>
    <property type="evidence" value="ECO:0007669"/>
    <property type="project" value="InterPro"/>
</dbReference>
<dbReference type="GO" id="GO:0012505">
    <property type="term" value="C:endomembrane system"/>
    <property type="evidence" value="ECO:0007669"/>
    <property type="project" value="TreeGrafter"/>
</dbReference>
<accession>A0A143HBQ3</accession>
<dbReference type="SMART" id="SM00636">
    <property type="entry name" value="Glyco_18"/>
    <property type="match status" value="1"/>
</dbReference>
<dbReference type="GO" id="GO:0070492">
    <property type="term" value="F:oligosaccharide binding"/>
    <property type="evidence" value="ECO:0007669"/>
    <property type="project" value="TreeGrafter"/>
</dbReference>
<proteinExistence type="predicted"/>
<dbReference type="EMBL" id="CP014806">
    <property type="protein sequence ID" value="AMW98915.1"/>
    <property type="molecule type" value="Genomic_DNA"/>
</dbReference>
<dbReference type="SMART" id="SM00257">
    <property type="entry name" value="LysM"/>
    <property type="match status" value="2"/>
</dbReference>
<dbReference type="AlphaFoldDB" id="A0A143HBQ3"/>
<dbReference type="GO" id="GO:0016798">
    <property type="term" value="F:hydrolase activity, acting on glycosyl bonds"/>
    <property type="evidence" value="ECO:0007669"/>
    <property type="project" value="UniProtKB-KW"/>
</dbReference>
<evidence type="ECO:0000259" key="3">
    <source>
        <dbReference type="PROSITE" id="PS51782"/>
    </source>
</evidence>
<dbReference type="Gene3D" id="3.10.350.10">
    <property type="entry name" value="LysM domain"/>
    <property type="match status" value="2"/>
</dbReference>
<dbReference type="PANTHER" id="PTHR46066">
    <property type="entry name" value="CHITINASE DOMAIN-CONTAINING PROTEIN 1 FAMILY MEMBER"/>
    <property type="match status" value="1"/>
</dbReference>
<dbReference type="InterPro" id="IPR041704">
    <property type="entry name" value="CFLE_GH18"/>
</dbReference>
<dbReference type="CDD" id="cd00118">
    <property type="entry name" value="LysM"/>
    <property type="match status" value="2"/>
</dbReference>
<dbReference type="Gene3D" id="3.10.50.10">
    <property type="match status" value="1"/>
</dbReference>
<dbReference type="CDD" id="cd02874">
    <property type="entry name" value="GH18_CFLE_spore_hydrolase"/>
    <property type="match status" value="1"/>
</dbReference>
<dbReference type="Gene3D" id="3.20.20.80">
    <property type="entry name" value="Glycosidases"/>
    <property type="match status" value="1"/>
</dbReference>
<feature type="domain" description="LysM" evidence="3">
    <location>
        <begin position="48"/>
        <end position="91"/>
    </location>
</feature>
<dbReference type="InterPro" id="IPR029070">
    <property type="entry name" value="Chitinase_insertion_sf"/>
</dbReference>
<dbReference type="Pfam" id="PF01476">
    <property type="entry name" value="LysM"/>
    <property type="match status" value="2"/>
</dbReference>
<keyword evidence="2" id="KW-0326">Glycosidase</keyword>
<dbReference type="PROSITE" id="PS51910">
    <property type="entry name" value="GH18_2"/>
    <property type="match status" value="1"/>
</dbReference>
<reference evidence="5 6" key="1">
    <citation type="journal article" date="2016" name="Genome Announc.">
        <title>Whole-Genome Sequence of Rummeliibacillus stabekisii Strain PP9 Isolated from Antarctic Soil.</title>
        <authorList>
            <person name="da Mota F.F."/>
            <person name="Vollu R.E."/>
            <person name="Jurelevicius D."/>
            <person name="Seldin L."/>
        </authorList>
    </citation>
    <scope>NUCLEOTIDE SEQUENCE [LARGE SCALE GENOMIC DNA]</scope>
    <source>
        <strain evidence="5 6">PP9</strain>
    </source>
</reference>